<gene>
    <name evidence="1" type="ORF">DVH24_005252</name>
</gene>
<dbReference type="Proteomes" id="UP000290289">
    <property type="component" value="Chromosome 1"/>
</dbReference>
<sequence>MSPWKRPWPWRYDRAFSVSFRTTAMQGSGHERHDHPETALGGGEGAMIAENVGVGKRQSLGVAQLTLEMGSGLIEVDGLDCDDCRVHGDADGLVDEDLVARADFLEVFVRGGVQRELDLLWVILVGGRRRRSRHWRRQR</sequence>
<evidence type="ECO:0000313" key="1">
    <source>
        <dbReference type="EMBL" id="RXI07479.1"/>
    </source>
</evidence>
<proteinExistence type="predicted"/>
<evidence type="ECO:0000313" key="2">
    <source>
        <dbReference type="Proteomes" id="UP000290289"/>
    </source>
</evidence>
<keyword evidence="2" id="KW-1185">Reference proteome</keyword>
<comment type="caution">
    <text evidence="1">The sequence shown here is derived from an EMBL/GenBank/DDBJ whole genome shotgun (WGS) entry which is preliminary data.</text>
</comment>
<organism evidence="1 2">
    <name type="scientific">Malus domestica</name>
    <name type="common">Apple</name>
    <name type="synonym">Pyrus malus</name>
    <dbReference type="NCBI Taxonomy" id="3750"/>
    <lineage>
        <taxon>Eukaryota</taxon>
        <taxon>Viridiplantae</taxon>
        <taxon>Streptophyta</taxon>
        <taxon>Embryophyta</taxon>
        <taxon>Tracheophyta</taxon>
        <taxon>Spermatophyta</taxon>
        <taxon>Magnoliopsida</taxon>
        <taxon>eudicotyledons</taxon>
        <taxon>Gunneridae</taxon>
        <taxon>Pentapetalae</taxon>
        <taxon>rosids</taxon>
        <taxon>fabids</taxon>
        <taxon>Rosales</taxon>
        <taxon>Rosaceae</taxon>
        <taxon>Amygdaloideae</taxon>
        <taxon>Maleae</taxon>
        <taxon>Malus</taxon>
    </lineage>
</organism>
<dbReference type="EMBL" id="RDQH01000327">
    <property type="protein sequence ID" value="RXI07479.1"/>
    <property type="molecule type" value="Genomic_DNA"/>
</dbReference>
<protein>
    <submittedName>
        <fullName evidence="1">Uncharacterized protein</fullName>
    </submittedName>
</protein>
<accession>A0A498KH31</accession>
<reference evidence="1 2" key="1">
    <citation type="submission" date="2018-10" db="EMBL/GenBank/DDBJ databases">
        <title>A high-quality apple genome assembly.</title>
        <authorList>
            <person name="Hu J."/>
        </authorList>
    </citation>
    <scope>NUCLEOTIDE SEQUENCE [LARGE SCALE GENOMIC DNA]</scope>
    <source>
        <strain evidence="2">cv. HFTH1</strain>
        <tissue evidence="1">Young leaf</tissue>
    </source>
</reference>
<name>A0A498KH31_MALDO</name>
<dbReference type="AlphaFoldDB" id="A0A498KH31"/>